<dbReference type="EC" id="2.7.1.39" evidence="8 9"/>
<dbReference type="Gene3D" id="3.30.200.20">
    <property type="entry name" value="Phosphorylase Kinase, domain 1"/>
    <property type="match status" value="1"/>
</dbReference>
<feature type="domain" description="Aminoglycoside phosphotransferase" evidence="10">
    <location>
        <begin position="27"/>
        <end position="238"/>
    </location>
</feature>
<dbReference type="GO" id="GO:0009088">
    <property type="term" value="P:threonine biosynthetic process"/>
    <property type="evidence" value="ECO:0007669"/>
    <property type="project" value="UniProtKB-UniRule"/>
</dbReference>
<evidence type="ECO:0000256" key="7">
    <source>
        <dbReference type="ARBA" id="ARBA00038240"/>
    </source>
</evidence>
<dbReference type="HAMAP" id="MF_00301">
    <property type="entry name" value="Homoser_kinase_2"/>
    <property type="match status" value="1"/>
</dbReference>
<dbReference type="InterPro" id="IPR011009">
    <property type="entry name" value="Kinase-like_dom_sf"/>
</dbReference>
<keyword evidence="13" id="KW-1185">Reference proteome</keyword>
<evidence type="ECO:0000256" key="3">
    <source>
        <dbReference type="ARBA" id="ARBA00022697"/>
    </source>
</evidence>
<dbReference type="UniPathway" id="UPA00050">
    <property type="reaction ID" value="UER00064"/>
</dbReference>
<dbReference type="PANTHER" id="PTHR21064">
    <property type="entry name" value="AMINOGLYCOSIDE PHOSPHOTRANSFERASE DOMAIN-CONTAINING PROTEIN-RELATED"/>
    <property type="match status" value="1"/>
</dbReference>
<evidence type="ECO:0000313" key="11">
    <source>
        <dbReference type="EMBL" id="SDU20868.1"/>
    </source>
</evidence>
<evidence type="ECO:0000313" key="12">
    <source>
        <dbReference type="EMBL" id="SOD15747.1"/>
    </source>
</evidence>
<protein>
    <recommendedName>
        <fullName evidence="8 9">Homoserine kinase</fullName>
        <shortName evidence="8">HK</shortName>
        <shortName evidence="8">HSK</shortName>
        <ecNumber evidence="8 9">2.7.1.39</ecNumber>
    </recommendedName>
</protein>
<evidence type="ECO:0000256" key="8">
    <source>
        <dbReference type="HAMAP-Rule" id="MF_00301"/>
    </source>
</evidence>
<dbReference type="AlphaFoldDB" id="A0A0S3AJZ6"/>
<dbReference type="EMBL" id="OCMU01000001">
    <property type="protein sequence ID" value="SOD15747.1"/>
    <property type="molecule type" value="Genomic_DNA"/>
</dbReference>
<comment type="catalytic activity">
    <reaction evidence="8">
        <text>L-homoserine + ATP = O-phospho-L-homoserine + ADP + H(+)</text>
        <dbReference type="Rhea" id="RHEA:13985"/>
        <dbReference type="ChEBI" id="CHEBI:15378"/>
        <dbReference type="ChEBI" id="CHEBI:30616"/>
        <dbReference type="ChEBI" id="CHEBI:57476"/>
        <dbReference type="ChEBI" id="CHEBI:57590"/>
        <dbReference type="ChEBI" id="CHEBI:456216"/>
        <dbReference type="EC" id="2.7.1.39"/>
    </reaction>
</comment>
<keyword evidence="2 8" id="KW-0808">Transferase</keyword>
<evidence type="ECO:0000256" key="1">
    <source>
        <dbReference type="ARBA" id="ARBA00022605"/>
    </source>
</evidence>
<dbReference type="PANTHER" id="PTHR21064:SF6">
    <property type="entry name" value="AMINOGLYCOSIDE PHOSPHOTRANSFERASE DOMAIN-CONTAINING PROTEIN"/>
    <property type="match status" value="1"/>
</dbReference>
<dbReference type="Gene3D" id="3.90.1200.10">
    <property type="match status" value="1"/>
</dbReference>
<dbReference type="KEGG" id="nur:ATY38_08315"/>
<dbReference type="Proteomes" id="UP000219335">
    <property type="component" value="Unassembled WGS sequence"/>
</dbReference>
<evidence type="ECO:0000256" key="6">
    <source>
        <dbReference type="ARBA" id="ARBA00022840"/>
    </source>
</evidence>
<dbReference type="RefSeq" id="WP_062558895.1">
    <property type="nucleotide sequence ID" value="NZ_CP013341.1"/>
</dbReference>
<keyword evidence="4 8" id="KW-0547">Nucleotide-binding</keyword>
<evidence type="ECO:0000256" key="2">
    <source>
        <dbReference type="ARBA" id="ARBA00022679"/>
    </source>
</evidence>
<dbReference type="NCBIfam" id="NF003558">
    <property type="entry name" value="PRK05231.1"/>
    <property type="match status" value="1"/>
</dbReference>
<evidence type="ECO:0000259" key="10">
    <source>
        <dbReference type="Pfam" id="PF01636"/>
    </source>
</evidence>
<keyword evidence="5 8" id="KW-0418">Kinase</keyword>
<dbReference type="CDD" id="cd05153">
    <property type="entry name" value="HomoserineK_II"/>
    <property type="match status" value="1"/>
</dbReference>
<comment type="similarity">
    <text evidence="7 8">Belongs to the pseudomonas-type ThrB family.</text>
</comment>
<gene>
    <name evidence="8" type="primary">thrB</name>
    <name evidence="11" type="ORF">SAMN05216406_13420</name>
    <name evidence="12" type="ORF">SAMN06297164_0048</name>
</gene>
<proteinExistence type="inferred from homology"/>
<reference evidence="11" key="2">
    <citation type="submission" date="2016-10" db="EMBL/GenBank/DDBJ databases">
        <authorList>
            <person name="de Groot N.N."/>
        </authorList>
    </citation>
    <scope>NUCLEOTIDE SEQUENCE [LARGE SCALE GENOMIC DNA]</scope>
    <source>
        <strain evidence="11">Nm10</strain>
    </source>
</reference>
<sequence length="316" mass="36112">MSVFTPVTDNQLNTWLKDYELGKLIHLQGITSGIENTNYWVTTTQGKFVLTLFEKLTSHELPYYLNLMAHLSQHNIPCPEPIPRLDRRLLGELNGKPATIVTCLPGQSVIHPTATQCTEVGTVLARMHLAGGSYHGKMNNPRGLKWWQARAPEITPFLSHAENHLLQTELDFQLTQPKITLPNGIIHADLFRDNILFTDHTVGGVIDFYFACNDNFLYDLAITVNDWCMTQNKTLDETCTLSLLKAYHDIRPLTTAEHDAWPVMLRAGALRFWISRLYDYHLPRPGELTHAKDPAHFREILENHAADPMKLRQLWL</sequence>
<evidence type="ECO:0000256" key="4">
    <source>
        <dbReference type="ARBA" id="ARBA00022741"/>
    </source>
</evidence>
<dbReference type="Proteomes" id="UP000182882">
    <property type="component" value="Unassembled WGS sequence"/>
</dbReference>
<evidence type="ECO:0000256" key="9">
    <source>
        <dbReference type="NCBIfam" id="TIGR00938"/>
    </source>
</evidence>
<name>A0A0S3AJZ6_9PROT</name>
<dbReference type="GO" id="GO:0005524">
    <property type="term" value="F:ATP binding"/>
    <property type="evidence" value="ECO:0007669"/>
    <property type="project" value="UniProtKB-KW"/>
</dbReference>
<dbReference type="EMBL" id="FNLN01000034">
    <property type="protein sequence ID" value="SDU20868.1"/>
    <property type="molecule type" value="Genomic_DNA"/>
</dbReference>
<dbReference type="InterPro" id="IPR002575">
    <property type="entry name" value="Aminoglycoside_PTrfase"/>
</dbReference>
<dbReference type="NCBIfam" id="TIGR00938">
    <property type="entry name" value="thrB_alt"/>
    <property type="match status" value="1"/>
</dbReference>
<comment type="pathway">
    <text evidence="8">Amino-acid biosynthesis; L-threonine biosynthesis; L-threonine from L-aspartate: step 4/5.</text>
</comment>
<dbReference type="SUPFAM" id="SSF56112">
    <property type="entry name" value="Protein kinase-like (PK-like)"/>
    <property type="match status" value="1"/>
</dbReference>
<reference evidence="13" key="1">
    <citation type="submission" date="2016-10" db="EMBL/GenBank/DDBJ databases">
        <authorList>
            <person name="Varghese N."/>
            <person name="Submissions S."/>
        </authorList>
    </citation>
    <scope>NUCLEOTIDE SEQUENCE [LARGE SCALE GENOMIC DNA]</scope>
    <source>
        <strain evidence="13">Nm10</strain>
    </source>
</reference>
<evidence type="ECO:0000313" key="13">
    <source>
        <dbReference type="Proteomes" id="UP000182882"/>
    </source>
</evidence>
<keyword evidence="1 8" id="KW-0028">Amino-acid biosynthesis</keyword>
<organism evidence="12 14">
    <name type="scientific">Nitrosomonas ureae</name>
    <dbReference type="NCBI Taxonomy" id="44577"/>
    <lineage>
        <taxon>Bacteria</taxon>
        <taxon>Pseudomonadati</taxon>
        <taxon>Pseudomonadota</taxon>
        <taxon>Betaproteobacteria</taxon>
        <taxon>Nitrosomonadales</taxon>
        <taxon>Nitrosomonadaceae</taxon>
        <taxon>Nitrosomonas</taxon>
    </lineage>
</organism>
<keyword evidence="6 8" id="KW-0067">ATP-binding</keyword>
<dbReference type="GO" id="GO:0004413">
    <property type="term" value="F:homoserine kinase activity"/>
    <property type="evidence" value="ECO:0007669"/>
    <property type="project" value="UniProtKB-UniRule"/>
</dbReference>
<keyword evidence="3 8" id="KW-0791">Threonine biosynthesis</keyword>
<evidence type="ECO:0000256" key="5">
    <source>
        <dbReference type="ARBA" id="ARBA00022777"/>
    </source>
</evidence>
<dbReference type="Pfam" id="PF01636">
    <property type="entry name" value="APH"/>
    <property type="match status" value="1"/>
</dbReference>
<evidence type="ECO:0000313" key="14">
    <source>
        <dbReference type="Proteomes" id="UP000219335"/>
    </source>
</evidence>
<dbReference type="InterPro" id="IPR050249">
    <property type="entry name" value="Pseudomonas-type_ThrB"/>
</dbReference>
<dbReference type="InterPro" id="IPR005280">
    <property type="entry name" value="Homoserine_kinase_II"/>
</dbReference>
<reference evidence="12 14" key="3">
    <citation type="submission" date="2017-09" db="EMBL/GenBank/DDBJ databases">
        <authorList>
            <person name="Ehlers B."/>
            <person name="Leendertz F.H."/>
        </authorList>
    </citation>
    <scope>NUCLEOTIDE SEQUENCE [LARGE SCALE GENOMIC DNA]</scope>
    <source>
        <strain evidence="12 14">Nm42</strain>
    </source>
</reference>
<accession>A0A0S3AJZ6</accession>